<sequence length="385" mass="42624">MKFSKIAKVSVTLFLASLSFQTNASWQVATGIGPNREDAVNDAIHNLLMQTGADIRLEQTYKSGILSGNSYGPGSGNIIKKIVILESQSTLNRTTVKIKAFIDDKKAKVKCTGSTVNKSILPLSFKYADSQSFQGALGIEDVNKELDKMLYDQLTNSATFNTRPVLRLNVINDNGKNVPNKTKLDNLKAISTQYGSQYIITGTINSLSKSKVGNNVITNMLFIPTRTIDFDVEVFDAINQQIIFHKNYSGETDWPFDSNEFIDLRSDRFRGSDYGQRLYDLTSSAAKDLVRELQCAPVSARVIDTKGDDIIINMGRDNGITKDMKFSLAQSSNMISSVGTEYEIHEDAKGLYKVTAVYPHSAKLKPVDLQNNTLNVDVDDIVNLE</sequence>
<dbReference type="Gene3D" id="3.30.1660.40">
    <property type="entry name" value="FlgT, N-terminal domain"/>
    <property type="match status" value="1"/>
</dbReference>
<evidence type="ECO:0000259" key="3">
    <source>
        <dbReference type="Pfam" id="PF16539"/>
    </source>
</evidence>
<evidence type="ECO:0000313" key="4">
    <source>
        <dbReference type="EMBL" id="SKA61857.1"/>
    </source>
</evidence>
<dbReference type="InterPro" id="IPR032388">
    <property type="entry name" value="FlgT_C"/>
</dbReference>
<proteinExistence type="predicted"/>
<dbReference type="Pfam" id="PF16539">
    <property type="entry name" value="FlgT_M"/>
    <property type="match status" value="1"/>
</dbReference>
<dbReference type="Pfam" id="PF16538">
    <property type="entry name" value="FlgT_C"/>
    <property type="match status" value="1"/>
</dbReference>
<reference evidence="5" key="1">
    <citation type="submission" date="2017-02" db="EMBL/GenBank/DDBJ databases">
        <authorList>
            <person name="Varghese N."/>
            <person name="Submissions S."/>
        </authorList>
    </citation>
    <scope>NUCLEOTIDE SEQUENCE [LARGE SCALE GENOMIC DNA]</scope>
    <source>
        <strain evidence="5">DSM 3072</strain>
    </source>
</reference>
<dbReference type="EMBL" id="FUXX01000016">
    <property type="protein sequence ID" value="SKA61857.1"/>
    <property type="molecule type" value="Genomic_DNA"/>
</dbReference>
<organism evidence="4 5">
    <name type="scientific">Succinivibrio dextrinosolvens DSM 3072</name>
    <dbReference type="NCBI Taxonomy" id="1123324"/>
    <lineage>
        <taxon>Bacteria</taxon>
        <taxon>Pseudomonadati</taxon>
        <taxon>Pseudomonadota</taxon>
        <taxon>Gammaproteobacteria</taxon>
        <taxon>Aeromonadales</taxon>
        <taxon>Succinivibrionaceae</taxon>
        <taxon>Succinivibrio</taxon>
    </lineage>
</organism>
<dbReference type="InterPro" id="IPR038165">
    <property type="entry name" value="FlgT_C_sf"/>
</dbReference>
<protein>
    <submittedName>
        <fullName evidence="4">Flagellar assembly protein T, C-terminal domain</fullName>
    </submittedName>
</protein>
<evidence type="ECO:0000256" key="1">
    <source>
        <dbReference type="SAM" id="SignalP"/>
    </source>
</evidence>
<dbReference type="InterPro" id="IPR038180">
    <property type="entry name" value="FlgT_N_sf"/>
</dbReference>
<dbReference type="Gene3D" id="2.40.10.410">
    <property type="entry name" value="FlgT, C-terminal domain"/>
    <property type="match status" value="1"/>
</dbReference>
<dbReference type="Proteomes" id="UP000242432">
    <property type="component" value="Unassembled WGS sequence"/>
</dbReference>
<feature type="domain" description="Flagellar assembly protein T C-terminal" evidence="2">
    <location>
        <begin position="308"/>
        <end position="382"/>
    </location>
</feature>
<name>A0A1T4VAB0_9GAMM</name>
<dbReference type="Gene3D" id="3.40.50.10610">
    <property type="entry name" value="ABC-type transport auxiliary lipoprotein component"/>
    <property type="match status" value="1"/>
</dbReference>
<keyword evidence="1" id="KW-0732">Signal</keyword>
<feature type="signal peptide" evidence="1">
    <location>
        <begin position="1"/>
        <end position="24"/>
    </location>
</feature>
<evidence type="ECO:0000313" key="5">
    <source>
        <dbReference type="Proteomes" id="UP000242432"/>
    </source>
</evidence>
<keyword evidence="4" id="KW-0282">Flagellum</keyword>
<keyword evidence="4" id="KW-0969">Cilium</keyword>
<keyword evidence="5" id="KW-1185">Reference proteome</keyword>
<dbReference type="AlphaFoldDB" id="A0A1T4VAB0"/>
<feature type="domain" description="Flagellar assembly protein T middle" evidence="3">
    <location>
        <begin position="110"/>
        <end position="262"/>
    </location>
</feature>
<dbReference type="RefSeq" id="WP_159443030.1">
    <property type="nucleotide sequence ID" value="NZ_FUXX01000016.1"/>
</dbReference>
<dbReference type="STRING" id="83771.SAMN02910357_02043"/>
<keyword evidence="4" id="KW-0966">Cell projection</keyword>
<dbReference type="InterPro" id="IPR032386">
    <property type="entry name" value="FlgT_M"/>
</dbReference>
<evidence type="ECO:0000259" key="2">
    <source>
        <dbReference type="Pfam" id="PF16538"/>
    </source>
</evidence>
<gene>
    <name evidence="4" type="ORF">SAMN02745213_01157</name>
</gene>
<feature type="chain" id="PRO_5010526747" evidence="1">
    <location>
        <begin position="25"/>
        <end position="385"/>
    </location>
</feature>
<accession>A0A1T4VAB0</accession>